<evidence type="ECO:0000313" key="4">
    <source>
        <dbReference type="EMBL" id="KAK2180916.1"/>
    </source>
</evidence>
<dbReference type="Pfam" id="PF20262">
    <property type="entry name" value="UNC80_C"/>
    <property type="match status" value="1"/>
</dbReference>
<dbReference type="EMBL" id="JAODUO010000420">
    <property type="protein sequence ID" value="KAK2180916.1"/>
    <property type="molecule type" value="Genomic_DNA"/>
</dbReference>
<name>A0AAD9L0R3_RIDPI</name>
<dbReference type="PANTHER" id="PTHR31781">
    <property type="entry name" value="UNC80"/>
    <property type="match status" value="1"/>
</dbReference>
<proteinExistence type="predicted"/>
<dbReference type="GO" id="GO:0055080">
    <property type="term" value="P:monoatomic cation homeostasis"/>
    <property type="evidence" value="ECO:0007669"/>
    <property type="project" value="TreeGrafter"/>
</dbReference>
<gene>
    <name evidence="4" type="ORF">NP493_420g04001</name>
</gene>
<evidence type="ECO:0000313" key="5">
    <source>
        <dbReference type="Proteomes" id="UP001209878"/>
    </source>
</evidence>
<accession>A0AAD9L0R3</accession>
<feature type="region of interest" description="Disordered" evidence="1">
    <location>
        <begin position="549"/>
        <end position="615"/>
    </location>
</feature>
<feature type="compositionally biased region" description="Basic and acidic residues" evidence="1">
    <location>
        <begin position="1113"/>
        <end position="1129"/>
    </location>
</feature>
<dbReference type="GO" id="GO:0034703">
    <property type="term" value="C:cation channel complex"/>
    <property type="evidence" value="ECO:0007669"/>
    <property type="project" value="TreeGrafter"/>
</dbReference>
<evidence type="ECO:0000259" key="2">
    <source>
        <dbReference type="Pfam" id="PF19424"/>
    </source>
</evidence>
<feature type="region of interest" description="Disordered" evidence="1">
    <location>
        <begin position="1106"/>
        <end position="1129"/>
    </location>
</feature>
<evidence type="ECO:0000256" key="1">
    <source>
        <dbReference type="SAM" id="MobiDB-lite"/>
    </source>
</evidence>
<feature type="domain" description="Protein UNC80 C-terminal" evidence="3">
    <location>
        <begin position="1408"/>
        <end position="1676"/>
    </location>
</feature>
<feature type="region of interest" description="Disordered" evidence="1">
    <location>
        <begin position="980"/>
        <end position="1025"/>
    </location>
</feature>
<comment type="caution">
    <text evidence="4">The sequence shown here is derived from an EMBL/GenBank/DDBJ whole genome shotgun (WGS) entry which is preliminary data.</text>
</comment>
<feature type="compositionally biased region" description="Basic residues" evidence="1">
    <location>
        <begin position="980"/>
        <end position="996"/>
    </location>
</feature>
<dbReference type="GO" id="GO:0005261">
    <property type="term" value="F:monoatomic cation channel activity"/>
    <property type="evidence" value="ECO:0007669"/>
    <property type="project" value="TreeGrafter"/>
</dbReference>
<feature type="compositionally biased region" description="Basic and acidic residues" evidence="1">
    <location>
        <begin position="17"/>
        <end position="32"/>
    </location>
</feature>
<sequence length="1955" mass="219243">MDTRLCCDPRISSDQLDIGKNHGHREEPHQLTEKATSAHLVQLAENDEEDSCEDGSDSSSDISRRKSMPALRWRHRRMFVDADVDDEQVEPPGEAGTNRKESITRAQSMKPELLKKPIITVTQDGLGGNKLVLPPSSEWLYKKRSSSTASGKSVTNMSASTGAPAVTTAGTAAASLKRCMTDSAIAYHAGTDDIEEASGSIFYIQQNGELNYRVILQAVHLIATRPISSRACAVLLNITSCLLDLGVIASRKKTHKKYSKEEGEGVKVTSKFAAASKKHKRTCHGMAMETVMRIIRKLGCPHGCGEGYRGVAGERMRVQSLDLLTRLMTVSMSDFRRYLRRSFVNQSLQDVIDFLHAFFGYCIEPTALLGSPQGAGPKRSSSQEGGYTGYANNFGEPIDGAPTVEGQLISLILKNLVTKFVEARKDLQSQEHLGLYCEVRQFLNYVKEIHGGTFRQVALSGLLESLHKTTYEKEKPKTMNIMRRNMSIVSDSGDEKEFRASAAEEALIGNGKVKKSLFKRKSKRQILPPGGTVSDSDILDEWYSGRHSPKVSISGAEDDPPSGSTTPKRKLSKFSISWKRAVKSDHEEDSANESHDHHGGGAEAGQPPPAGLRPKTRMSFRAASHATLTFLSARKRIEGGLKNWNKRKGVKRDGGSEESHKLGLHYLANGHSSEVVMVREKRLIDTFAVKSGMLRFNFMIESCHPGSVPDAHLIAALLHLEAPVVARAALLLECAHFVNRCNHGDWPKWMKMNLPGFRQANLLNSRGQPSGSRRNIILQRAAGRLFHQWGEALGNCLCETQKEEVADRFSLINKVVDEGKKKELKVEDEDEDFLDEATVNLSGNACPYALKMVACQLLLEITTFLRETFQYLPKSKLPRSAGGWERQGSTSTRRWSSVLSSPGHSERSNSRSSQAGSPSERKISFAVLGHSGERSDSIHSSTTTISQEPSSDATRPNHLMESAWFPGRHLMSSRKLLKNRRGSGHNASFRHNRSFKLKKDDGGSVHRTGSTKSRKVSTQSLQTEKMDEALSDEVGATEDLTQLAEEEEEYDYSKYLPWIKVVVQLSSSSNFICDHDAYCHPNCYDRERRSCARLMNAVCKVYQSEAGDTNSGQKDKVDERKNKPKDSLKRRDSVLLSVERRESTPLLEKFKVSEVTLAQQVKVMAALDKQKEVKKKAKQANDKTPMMKYLKTQVQHLAQTPMSLICKMAPVLSDDILVDIMPVAWELLLAADQELAASAATVFIICSTKIAEQCQELMTRQLQHEDVNERIDAILRFGALWRFRWQVWPRLEDGAHMHIKLPPPNIDFVLPSPTIGVPSLNIVDPPWQPHYKTKVEEVTINQDESKSFMTATTTRRKQQQEMIHRALLAEEDRCRAARENFQMTSIGVIQHAAYEPALHHAMEDHEEGDEERLDHFHSHRVQVAQHFFPSSICTAVLPMVHLLDDLEVTADGISVSEVAEKVIFSSLVEEPQLFFRTFLEKLTHKDRQEELIFLLRKLLHHLESLPAQTAHCLFNYLVGFVMFYVRSPIEGGPQAIGDALAIICQVVPSVHGIYFKDLKQTLRKEQCDPTLMITANVPSAKKLIVHGPDLSSIPSQQPINEDTQFAHLLQESLEFFNIAAEHHGSYFLADTKTNQLHNLNSYVRDFYFFRRNFYPQLSLVYINPQDATRALHKHVCTPYINPQDATRALHKHVCTPYINPQDATRALHKHVCTPYINPQDATRALHKHVCTPYINPQDATRALHKHVCTPYQPPGCDTSPAQTCMYPTSTPQDATRALHKHVCTPYINPQDATRALHKHVCTPHQPGWTDPAQNLQINPQDATRALHKHVCTPYINPQDATRALHKHVCTPYINPQDATRALHKHVCTPYINPQDATRALHKHDATRALHKHVCTPYINPQDATRALHKHVCTPYINPQDATRALHKHVDTSATNPYHKPHAQAPTTNAYHKPFP</sequence>
<dbReference type="GO" id="GO:0030424">
    <property type="term" value="C:axon"/>
    <property type="evidence" value="ECO:0007669"/>
    <property type="project" value="TreeGrafter"/>
</dbReference>
<reference evidence="4" key="1">
    <citation type="journal article" date="2023" name="Mol. Biol. Evol.">
        <title>Third-Generation Sequencing Reveals the Adaptive Role of the Epigenome in Three Deep-Sea Polychaetes.</title>
        <authorList>
            <person name="Perez M."/>
            <person name="Aroh O."/>
            <person name="Sun Y."/>
            <person name="Lan Y."/>
            <person name="Juniper S.K."/>
            <person name="Young C.R."/>
            <person name="Angers B."/>
            <person name="Qian P.Y."/>
        </authorList>
    </citation>
    <scope>NUCLEOTIDE SEQUENCE</scope>
    <source>
        <strain evidence="4">R07B-5</strain>
    </source>
</reference>
<feature type="region of interest" description="Disordered" evidence="1">
    <location>
        <begin position="1933"/>
        <end position="1955"/>
    </location>
</feature>
<keyword evidence="5" id="KW-1185">Reference proteome</keyword>
<feature type="domain" description="Protein UNC80 central region" evidence="2">
    <location>
        <begin position="679"/>
        <end position="1407"/>
    </location>
</feature>
<feature type="compositionally biased region" description="Polar residues" evidence="1">
    <location>
        <begin position="887"/>
        <end position="903"/>
    </location>
</feature>
<dbReference type="Proteomes" id="UP001209878">
    <property type="component" value="Unassembled WGS sequence"/>
</dbReference>
<dbReference type="InterPro" id="IPR045852">
    <property type="entry name" value="UNC80_central"/>
</dbReference>
<evidence type="ECO:0008006" key="6">
    <source>
        <dbReference type="Google" id="ProtNLM"/>
    </source>
</evidence>
<feature type="compositionally biased region" description="Polar residues" evidence="1">
    <location>
        <begin position="1007"/>
        <end position="1023"/>
    </location>
</feature>
<protein>
    <recommendedName>
        <fullName evidence="6">Protein unc-80 homolog</fullName>
    </recommendedName>
</protein>
<organism evidence="4 5">
    <name type="scientific">Ridgeia piscesae</name>
    <name type="common">Tubeworm</name>
    <dbReference type="NCBI Taxonomy" id="27915"/>
    <lineage>
        <taxon>Eukaryota</taxon>
        <taxon>Metazoa</taxon>
        <taxon>Spiralia</taxon>
        <taxon>Lophotrochozoa</taxon>
        <taxon>Annelida</taxon>
        <taxon>Polychaeta</taxon>
        <taxon>Sedentaria</taxon>
        <taxon>Canalipalpata</taxon>
        <taxon>Sabellida</taxon>
        <taxon>Siboglinidae</taxon>
        <taxon>Ridgeia</taxon>
    </lineage>
</organism>
<dbReference type="InterPro" id="IPR046460">
    <property type="entry name" value="UNC80_C"/>
</dbReference>
<feature type="compositionally biased region" description="Acidic residues" evidence="1">
    <location>
        <begin position="45"/>
        <end position="56"/>
    </location>
</feature>
<feature type="region of interest" description="Disordered" evidence="1">
    <location>
        <begin position="877"/>
        <end position="957"/>
    </location>
</feature>
<feature type="region of interest" description="Disordered" evidence="1">
    <location>
        <begin position="1"/>
        <end position="65"/>
    </location>
</feature>
<evidence type="ECO:0000259" key="3">
    <source>
        <dbReference type="Pfam" id="PF20262"/>
    </source>
</evidence>
<dbReference type="Pfam" id="PF19424">
    <property type="entry name" value="UNC80"/>
    <property type="match status" value="1"/>
</dbReference>
<dbReference type="PANTHER" id="PTHR31781:SF1">
    <property type="entry name" value="PROTEIN UNC-80 HOMOLOG"/>
    <property type="match status" value="1"/>
</dbReference>